<comment type="caution">
    <text evidence="2">The sequence shown here is derived from an EMBL/GenBank/DDBJ whole genome shotgun (WGS) entry which is preliminary data.</text>
</comment>
<feature type="compositionally biased region" description="Gly residues" evidence="1">
    <location>
        <begin position="34"/>
        <end position="46"/>
    </location>
</feature>
<dbReference type="PANTHER" id="PTHR37540:SF9">
    <property type="entry name" value="ZN(2)-C6 FUNGAL-TYPE DOMAIN-CONTAINING PROTEIN"/>
    <property type="match status" value="1"/>
</dbReference>
<evidence type="ECO:0008006" key="4">
    <source>
        <dbReference type="Google" id="ProtNLM"/>
    </source>
</evidence>
<evidence type="ECO:0000313" key="3">
    <source>
        <dbReference type="Proteomes" id="UP001055219"/>
    </source>
</evidence>
<dbReference type="OrthoDB" id="415825at2759"/>
<reference evidence="2" key="1">
    <citation type="journal article" date="2021" name="J Fungi (Basel)">
        <title>Genomic and Metabolomic Analyses of the Marine Fungus Emericellopsis cladophorae: Insights into Saltwater Adaptability Mechanisms and Its Biosynthetic Potential.</title>
        <authorList>
            <person name="Goncalves M.F.M."/>
            <person name="Hilario S."/>
            <person name="Van de Peer Y."/>
            <person name="Esteves A.C."/>
            <person name="Alves A."/>
        </authorList>
    </citation>
    <scope>NUCLEOTIDE SEQUENCE</scope>
    <source>
        <strain evidence="2">MUM 19.33</strain>
    </source>
</reference>
<feature type="region of interest" description="Disordered" evidence="1">
    <location>
        <begin position="104"/>
        <end position="125"/>
    </location>
</feature>
<evidence type="ECO:0000313" key="2">
    <source>
        <dbReference type="EMBL" id="KAI6778700.1"/>
    </source>
</evidence>
<protein>
    <recommendedName>
        <fullName evidence="4">Transcription factor domain-containing protein</fullName>
    </recommendedName>
</protein>
<sequence>MIYRVSILVVRDLFSVSTYLQKACGLRSRAHLGAQGGGKETQGGGAQQRPTDGDSERHAANVHTPHCQYPPWQLAQITSVRISLLNPEDREVVARPDLTRPGAASVQCRAAPRSRGLGQHQSRNGRIDRRCLARNVAAGSKGKRKGVPDDVAAQAVSKETPYAHLGFAGIQEAVLQLEMRPGSNVQAVIKELEKTSPLRQMTTTEYGSAADRLRSHYRHWLPVRLATTNQRQPGRWQPDGALQEILEKYSSEDAAINSADDWLFDAARLIWEAEGKQQPQSSLQSMDAEMRHLPMVPTKLNKELLRTHLRLLSRYKACISGRPDPDHPFMKHWVPCMIQDPLLIKIILFTSACFLNEIRHIPKSVVVALRGTVFQSLNEYLQSPQTQTTDVAILAVTEMVLDEWYWGGTQALHAHMKGLRTMVAMRGGLQDLGMHGYIAKAILVNDVCMALAHETQPEIYGRRGFSFTDPIMVPYQSSLNTPYLTGWPSFASMAGSLQIHVYTARILDDMREVFEAVLSLPDDATPEISQNATSVASSAYGRLGELPDAVALYTPVTSIHGSDNGSPNGSSDRSSPPIEASDPVYQMVRMAAMVYCRAILSRVPTSEVCSESEMYQIWGFSWKMLVSRRSTILGIYIWATLAIAPSCHAAAPARFIKTTIVNGMMTAAVANWHVAVDAAAAALKLQRWLQGSTSLNLVTGGEGVIDKHGFAVKHALHDLTNGIAAMQTESVEDEAAIQT</sequence>
<accession>A0A9Q0BBP1</accession>
<evidence type="ECO:0000256" key="1">
    <source>
        <dbReference type="SAM" id="MobiDB-lite"/>
    </source>
</evidence>
<dbReference type="Proteomes" id="UP001055219">
    <property type="component" value="Unassembled WGS sequence"/>
</dbReference>
<dbReference type="AlphaFoldDB" id="A0A9Q0BBP1"/>
<organism evidence="2 3">
    <name type="scientific">Emericellopsis cladophorae</name>
    <dbReference type="NCBI Taxonomy" id="2686198"/>
    <lineage>
        <taxon>Eukaryota</taxon>
        <taxon>Fungi</taxon>
        <taxon>Dikarya</taxon>
        <taxon>Ascomycota</taxon>
        <taxon>Pezizomycotina</taxon>
        <taxon>Sordariomycetes</taxon>
        <taxon>Hypocreomycetidae</taxon>
        <taxon>Hypocreales</taxon>
        <taxon>Bionectriaceae</taxon>
        <taxon>Emericellopsis</taxon>
    </lineage>
</organism>
<dbReference type="RefSeq" id="XP_051359556.1">
    <property type="nucleotide sequence ID" value="XM_051509473.1"/>
</dbReference>
<feature type="region of interest" description="Disordered" evidence="1">
    <location>
        <begin position="32"/>
        <end position="59"/>
    </location>
</feature>
<dbReference type="GeneID" id="75834115"/>
<name>A0A9Q0BBP1_9HYPO</name>
<feature type="region of interest" description="Disordered" evidence="1">
    <location>
        <begin position="559"/>
        <end position="578"/>
    </location>
</feature>
<reference evidence="2" key="2">
    <citation type="submission" date="2022-07" db="EMBL/GenBank/DDBJ databases">
        <authorList>
            <person name="Goncalves M.F.M."/>
            <person name="Hilario S."/>
            <person name="Van De Peer Y."/>
            <person name="Esteves A.C."/>
            <person name="Alves A."/>
        </authorList>
    </citation>
    <scope>NUCLEOTIDE SEQUENCE</scope>
    <source>
        <strain evidence="2">MUM 19.33</strain>
    </source>
</reference>
<dbReference type="EMBL" id="JAGIXG020000062">
    <property type="protein sequence ID" value="KAI6778700.1"/>
    <property type="molecule type" value="Genomic_DNA"/>
</dbReference>
<feature type="compositionally biased region" description="Low complexity" evidence="1">
    <location>
        <begin position="561"/>
        <end position="577"/>
    </location>
</feature>
<gene>
    <name evidence="2" type="ORF">J7T54_007641</name>
</gene>
<proteinExistence type="predicted"/>
<dbReference type="PANTHER" id="PTHR37540">
    <property type="entry name" value="TRANSCRIPTION FACTOR (ACR-2), PUTATIVE-RELATED-RELATED"/>
    <property type="match status" value="1"/>
</dbReference>
<keyword evidence="3" id="KW-1185">Reference proteome</keyword>